<name>A0AAN9BU32_9CAEN</name>
<evidence type="ECO:0000256" key="5">
    <source>
        <dbReference type="SAM" id="Coils"/>
    </source>
</evidence>
<accession>A0AAN9BU32</accession>
<evidence type="ECO:0000256" key="2">
    <source>
        <dbReference type="ARBA" id="ARBA00022490"/>
    </source>
</evidence>
<comment type="subcellular location">
    <subcellularLocation>
        <location evidence="1">Cytoplasm</location>
        <location evidence="1">Cytoskeleton</location>
        <location evidence="1">Microtubule organizing center</location>
        <location evidence="1">Centrosome</location>
    </subcellularLocation>
</comment>
<keyword evidence="2" id="KW-0963">Cytoplasm</keyword>
<dbReference type="Proteomes" id="UP001374579">
    <property type="component" value="Unassembled WGS sequence"/>
</dbReference>
<dbReference type="InterPro" id="IPR032675">
    <property type="entry name" value="LRR_dom_sf"/>
</dbReference>
<dbReference type="Pfam" id="PF13516">
    <property type="entry name" value="LRR_6"/>
    <property type="match status" value="3"/>
</dbReference>
<dbReference type="PANTHER" id="PTHR23170:SF3">
    <property type="entry name" value="LEUCINE-RICH REPEAT-CONTAINING PROTEIN 45"/>
    <property type="match status" value="1"/>
</dbReference>
<dbReference type="SMART" id="SM00368">
    <property type="entry name" value="LRR_RI"/>
    <property type="match status" value="4"/>
</dbReference>
<sequence length="669" mass="76850">MDDFRLAFLRLCKDHHIDAQDCVVEKLKSLEHTGGKGRAILDLSTQSLTPKTCAVLGKILATDRNFTELRFADCMLSEDALKNLAQGLAYNSYCKKLDLKGNNIRGAGVEALGKMVRHNKGITSICLEWNGLGMLENSFAAFCDGLAANSALRALDLRNNQINHEGAEEISTALKRNITLRALDLRWNNVGLLGGRAFIEMLKANKVLSRLELAGNNVPTDIAKAIDTAVDNNADRMTITEEHSKRTHAMSHHFKQIEKEKSLQVSDLMDQMDRKEEALRKSQRKSTQHIGHLQETLQERKGAFSSLAAKLSMTESELVLAEQKANDYGSVVNRLKQDMGDMAARHHDELRKEKEERAQMEMKYLKELSDVQEKLVTSQTRGDDLDRKCRQQQEQIFELKEQNTHLQAELKMKGSQFEERLAAEKQRHKDMLHDLESSKNKELMHFKQEAEEMERALRERIQKMESQRMELEEEISRLKSANLSDRLNAEEHLQSTKQRIKTEEEQRHRQLEERVRVLQISKDELQSHCNQQSSLVSELQSKNSGLTLEVDNLKRRLEEMGQELAGKSNYTMAEVNKVKVELNQTLSKLDGERSVHSELREKLAQIDKELSDQLLRHRQASEEKEREVVTLQEKLRARELEIQRSREEEAQRAQMLQTAIMSYVARSPK</sequence>
<dbReference type="InterPro" id="IPR001611">
    <property type="entry name" value="Leu-rich_rpt"/>
</dbReference>
<reference evidence="6 7" key="1">
    <citation type="submission" date="2024-02" db="EMBL/GenBank/DDBJ databases">
        <title>Chromosome-scale genome assembly of the rough periwinkle Littorina saxatilis.</title>
        <authorList>
            <person name="De Jode A."/>
            <person name="Faria R."/>
            <person name="Formenti G."/>
            <person name="Sims Y."/>
            <person name="Smith T.P."/>
            <person name="Tracey A."/>
            <person name="Wood J.M.D."/>
            <person name="Zagrodzka Z.B."/>
            <person name="Johannesson K."/>
            <person name="Butlin R.K."/>
            <person name="Leder E.H."/>
        </authorList>
    </citation>
    <scope>NUCLEOTIDE SEQUENCE [LARGE SCALE GENOMIC DNA]</scope>
    <source>
        <strain evidence="6">Snail1</strain>
        <tissue evidence="6">Muscle</tissue>
    </source>
</reference>
<keyword evidence="4" id="KW-0206">Cytoskeleton</keyword>
<evidence type="ECO:0000256" key="3">
    <source>
        <dbReference type="ARBA" id="ARBA00023054"/>
    </source>
</evidence>
<organism evidence="6 7">
    <name type="scientific">Littorina saxatilis</name>
    <dbReference type="NCBI Taxonomy" id="31220"/>
    <lineage>
        <taxon>Eukaryota</taxon>
        <taxon>Metazoa</taxon>
        <taxon>Spiralia</taxon>
        <taxon>Lophotrochozoa</taxon>
        <taxon>Mollusca</taxon>
        <taxon>Gastropoda</taxon>
        <taxon>Caenogastropoda</taxon>
        <taxon>Littorinimorpha</taxon>
        <taxon>Littorinoidea</taxon>
        <taxon>Littorinidae</taxon>
        <taxon>Littorina</taxon>
    </lineage>
</organism>
<feature type="coiled-coil region" evidence="5">
    <location>
        <begin position="614"/>
        <end position="648"/>
    </location>
</feature>
<evidence type="ECO:0000256" key="4">
    <source>
        <dbReference type="ARBA" id="ARBA00023212"/>
    </source>
</evidence>
<evidence type="ECO:0000313" key="6">
    <source>
        <dbReference type="EMBL" id="KAK7111802.1"/>
    </source>
</evidence>
<evidence type="ECO:0008006" key="8">
    <source>
        <dbReference type="Google" id="ProtNLM"/>
    </source>
</evidence>
<dbReference type="PANTHER" id="PTHR23170">
    <property type="entry name" value="NY-REN-58 ANTIGEN"/>
    <property type="match status" value="1"/>
</dbReference>
<keyword evidence="7" id="KW-1185">Reference proteome</keyword>
<dbReference type="GO" id="GO:0005886">
    <property type="term" value="C:plasma membrane"/>
    <property type="evidence" value="ECO:0007669"/>
    <property type="project" value="TreeGrafter"/>
</dbReference>
<dbReference type="AlphaFoldDB" id="A0AAN9BU32"/>
<evidence type="ECO:0000313" key="7">
    <source>
        <dbReference type="Proteomes" id="UP001374579"/>
    </source>
</evidence>
<protein>
    <recommendedName>
        <fullName evidence="8">Leucine-rich repeat-containing protein 45</fullName>
    </recommendedName>
</protein>
<dbReference type="EMBL" id="JBAMIC010000002">
    <property type="protein sequence ID" value="KAK7111802.1"/>
    <property type="molecule type" value="Genomic_DNA"/>
</dbReference>
<gene>
    <name evidence="6" type="ORF">V1264_011376</name>
</gene>
<dbReference type="InterPro" id="IPR052116">
    <property type="entry name" value="Centro_Cilium_Assembly"/>
</dbReference>
<comment type="caution">
    <text evidence="6">The sequence shown here is derived from an EMBL/GenBank/DDBJ whole genome shotgun (WGS) entry which is preliminary data.</text>
</comment>
<dbReference type="Gene3D" id="3.80.10.10">
    <property type="entry name" value="Ribonuclease Inhibitor"/>
    <property type="match status" value="2"/>
</dbReference>
<dbReference type="SUPFAM" id="SSF52047">
    <property type="entry name" value="RNI-like"/>
    <property type="match status" value="1"/>
</dbReference>
<feature type="coiled-coil region" evidence="5">
    <location>
        <begin position="343"/>
        <end position="563"/>
    </location>
</feature>
<keyword evidence="3 5" id="KW-0175">Coiled coil</keyword>
<proteinExistence type="predicted"/>
<evidence type="ECO:0000256" key="1">
    <source>
        <dbReference type="ARBA" id="ARBA00004300"/>
    </source>
</evidence>
<dbReference type="GO" id="GO:0005813">
    <property type="term" value="C:centrosome"/>
    <property type="evidence" value="ECO:0007669"/>
    <property type="project" value="UniProtKB-SubCell"/>
</dbReference>